<dbReference type="VEuPathDB" id="GiardiaDB:GLP15_4068"/>
<feature type="compositionally biased region" description="Polar residues" evidence="2">
    <location>
        <begin position="439"/>
        <end position="451"/>
    </location>
</feature>
<sequence length="1801" mass="198431">MHDTVEKSISSESNVGRPATEHTGDLIGISSIESPLVLHEDSIAESKPQGEDQKSRDAPMEQSNISNTTATTLHGTQLLQSKQAENAFLTDFVLDTKLFSSGLNEATLTGSLYSMIDPVSRREISNLILSTKKIVYKSASVVFKKLKTNIEERKLFVMFEDILDCNSKYDHLNPKSTLPIFLPFLDEAESSIYNLVLPQLYHEIEVTVARTLESDMLRKQTMLDELDDLRRLVDQLKNQLAEFELGISQSATLNTVDRKVLIQRIITLKEQLHWRGRLAPDSTNIQYKPDYMDVKQSKRGAWSEEFDEELDEDGEGTGTERQLMSLKQRRLLRELEDDVKLLERKIEEKRQLIAQLNTKNELMEAEIKRLTGVLDATDERHRQLRMLKKESDELDRLLAEMHTNYDAKMKEMENLQKRYTKGIEEAEQRTMALANKLKSSYNSEKPQNNGSGDAKISKKDSAEMEKLRSQIDKLLKTLAAKDKEVEQLKLRAVSETKTEASQTAPWSPQCASKNKDSPNTRLHQDIKAESKEHSDNASLVIQIKEQADEIDWLNKQLEQAMSRLSEAESALQKERASEKVPLDDSILVQTGSSIHKGPTETIATESVGCGPDADLFKESSKLTTDTGNEYKELSPEEEELLRSIDPALTFSRTLVAKAKSVLQAAVDLNKHRVASLNNSTSVVVLSAKKKIDTLRQSVISLLEERELEGLIDAHREEIADLTTIQNAAKAAKAALHNYRDASVGVHNGTDDDRRGSVGDDLEADGYNPHVNRASYAADSILQTRKNTSGFQIHYNSRTIGLDRPDDVFSRLYNLAETTRKKLGEKRKAYLAKLSEREAHKMCYKMQATDTIASVVDIAMGLIGKSIGNTADLAKLQLAVKDTFTELLGAVLKGTDLPSASAAATMDKLKQEVAACLASLQDATAMETSPIHLQCAPVEAVVGTTAISQPLLQVTSSPIPDNSSLRTQPNILQRSASLPINSAEGLSVQSFSLNDPHPSKDMLCGTDHLPTHTIKDPATFYIPPCTLRPSVTSLEPLILPDDLCTSSTLRSFPSRNIQQNPTNVSGRLYLFNSFGDVVGFISSTGNVTFYGEYAQYSTHNRVVSDVSDTTCSLLSSRGSSRNSSRVTSRAGSAKQQVDTHYTYMLQKINIYDPAVIPRSEHTVAIQTDLTLLSGHQPRIDYFTNDNSNSYRHKMVHNYKDMPLGNVFSIDPLHQPLSLTPTNTAPSFSADSTCLSSRQTVPHSIDSCVPADGARDITTGDSAFMESKSGMKRSSSCILFGSMPHVLASPWAAIERGALSDKGPTNEVSGSEPPCLQRIPLFSEEREDSIHLMERRAKSVGGRTRKGFHAIDIKTGKLNVSAEEAAELERQLTRMADTSLLNPEKIGSTVQKPTLLIYDTDTAPVRYRKAVEYMSGIGGDPKDINIMAVVTESGAMLRNPDIIHSLNSQIESTPLPTVDIRSSSTAIQDALVPQADAANGNHICVSPELSILEAPQVPYICPESDAVSECSVCEDINDSRQSLLNQSELHESKLGASLSNKTAHKRLLSSLTDLIKKRDDAFLVKSYDNSQAYDSTKRTSSDTQPLLTVKVVSASSEKLPSIVSNNHAGSVASFKTVNISRTRSKSVSDEPASLSPRMKMEDLDTIPLIESRCYLNDVTEKSLLRASATRGSIPSLSALKDSSGNPLIFNDRMVDDSGHLHSINLHRDGWEHMRGPFSSSVMKQQAVNKLKTLAACSTQLKINSANNKATDTPFLVSSTVTSGVQSVRSLPKSVISRGASAGVSRRLAQPPESLQPKIPLKPL</sequence>
<feature type="compositionally biased region" description="Basic and acidic residues" evidence="2">
    <location>
        <begin position="38"/>
        <end position="59"/>
    </location>
</feature>
<accession>E1F3B6</accession>
<reference evidence="3 4" key="1">
    <citation type="journal article" date="2010" name="BMC Genomics">
        <title>Genome analysis and comparative genomics of a Giardia intestinalis assemblage E isolate.</title>
        <authorList>
            <person name="Jerlstrom-Hultqvist J."/>
            <person name="Franzen O."/>
            <person name="Ankarklev J."/>
            <person name="Xu F."/>
            <person name="Nohynkova E."/>
            <person name="Andersson J.O."/>
            <person name="Svard S.G."/>
            <person name="Andersson B."/>
        </authorList>
    </citation>
    <scope>NUCLEOTIDE SEQUENCE [LARGE SCALE GENOMIC DNA]</scope>
    <source>
        <strain evidence="3 4">P15</strain>
    </source>
</reference>
<dbReference type="OrthoDB" id="10257338at2759"/>
<feature type="region of interest" description="Disordered" evidence="2">
    <location>
        <begin position="439"/>
        <end position="461"/>
    </location>
</feature>
<proteinExistence type="predicted"/>
<feature type="compositionally biased region" description="Polar residues" evidence="2">
    <location>
        <begin position="499"/>
        <end position="512"/>
    </location>
</feature>
<feature type="coiled-coil region" evidence="1">
    <location>
        <begin position="543"/>
        <end position="577"/>
    </location>
</feature>
<name>E1F3B6_GIAIA</name>
<organism evidence="3 4">
    <name type="scientific">Giardia intestinalis (strain P15)</name>
    <name type="common">Giardia lamblia</name>
    <dbReference type="NCBI Taxonomy" id="658858"/>
    <lineage>
        <taxon>Eukaryota</taxon>
        <taxon>Metamonada</taxon>
        <taxon>Diplomonadida</taxon>
        <taxon>Hexamitidae</taxon>
        <taxon>Giardiinae</taxon>
        <taxon>Giardia</taxon>
    </lineage>
</organism>
<dbReference type="EMBL" id="ACVC01000148">
    <property type="protein sequence ID" value="EFO63051.1"/>
    <property type="molecule type" value="Genomic_DNA"/>
</dbReference>
<dbReference type="Proteomes" id="UP000008974">
    <property type="component" value="Unassembled WGS sequence"/>
</dbReference>
<evidence type="ECO:0000256" key="1">
    <source>
        <dbReference type="SAM" id="Coils"/>
    </source>
</evidence>
<dbReference type="OMA" id="PKDINIM"/>
<feature type="coiled-coil region" evidence="1">
    <location>
        <begin position="219"/>
        <end position="246"/>
    </location>
</feature>
<feature type="coiled-coil region" evidence="1">
    <location>
        <begin position="325"/>
        <end position="429"/>
    </location>
</feature>
<feature type="region of interest" description="Disordered" evidence="2">
    <location>
        <begin position="1777"/>
        <end position="1801"/>
    </location>
</feature>
<evidence type="ECO:0000256" key="2">
    <source>
        <dbReference type="SAM" id="MobiDB-lite"/>
    </source>
</evidence>
<feature type="region of interest" description="Disordered" evidence="2">
    <location>
        <begin position="493"/>
        <end position="520"/>
    </location>
</feature>
<protein>
    <submittedName>
        <fullName evidence="3">Spindle pole protein, putative</fullName>
    </submittedName>
</protein>
<keyword evidence="1" id="KW-0175">Coiled coil</keyword>
<evidence type="ECO:0000313" key="3">
    <source>
        <dbReference type="EMBL" id="EFO63051.1"/>
    </source>
</evidence>
<gene>
    <name evidence="3" type="ORF">GLP15_4068</name>
</gene>
<evidence type="ECO:0000313" key="4">
    <source>
        <dbReference type="Proteomes" id="UP000008974"/>
    </source>
</evidence>
<feature type="region of interest" description="Disordered" evidence="2">
    <location>
        <begin position="1"/>
        <end position="63"/>
    </location>
</feature>
<comment type="caution">
    <text evidence="3">The sequence shown here is derived from an EMBL/GenBank/DDBJ whole genome shotgun (WGS) entry which is preliminary data.</text>
</comment>